<feature type="active site" description="Nucleophile" evidence="12 13">
    <location>
        <position position="76"/>
    </location>
</feature>
<comment type="function">
    <text evidence="12">IGPS catalyzes the conversion of PRFAR and glutamine to IGP, AICAR and glutamate. The HisH subunit catalyzes the hydrolysis of glutamine to glutamate and ammonia as part of the synthesis of IGP and AICAR. The resulting ammonia molecule is channeled to the active site of HisF.</text>
</comment>
<dbReference type="GO" id="GO:0005737">
    <property type="term" value="C:cytoplasm"/>
    <property type="evidence" value="ECO:0007669"/>
    <property type="project" value="UniProtKB-SubCell"/>
</dbReference>
<comment type="caution">
    <text evidence="15">The sequence shown here is derived from an EMBL/GenBank/DDBJ whole genome shotgun (WGS) entry which is preliminary data.</text>
</comment>
<dbReference type="InterPro" id="IPR029062">
    <property type="entry name" value="Class_I_gatase-like"/>
</dbReference>
<comment type="subcellular location">
    <subcellularLocation>
        <location evidence="1 12">Cytoplasm</location>
    </subcellularLocation>
</comment>
<name>A0A930YVV0_9FLAO</name>
<evidence type="ECO:0000256" key="1">
    <source>
        <dbReference type="ARBA" id="ARBA00004496"/>
    </source>
</evidence>
<dbReference type="EMBL" id="JADKYY010000006">
    <property type="protein sequence ID" value="MBF5027347.1"/>
    <property type="molecule type" value="Genomic_DNA"/>
</dbReference>
<evidence type="ECO:0000313" key="16">
    <source>
        <dbReference type="Proteomes" id="UP000694480"/>
    </source>
</evidence>
<evidence type="ECO:0000256" key="6">
    <source>
        <dbReference type="ARBA" id="ARBA00022801"/>
    </source>
</evidence>
<evidence type="ECO:0000256" key="7">
    <source>
        <dbReference type="ARBA" id="ARBA00022962"/>
    </source>
</evidence>
<gene>
    <name evidence="12 15" type="primary">hisH</name>
    <name evidence="15" type="ORF">IC612_05995</name>
</gene>
<reference evidence="15" key="1">
    <citation type="submission" date="2020-11" db="EMBL/GenBank/DDBJ databases">
        <title>Genome seq and assembly of Planobacterium sp.</title>
        <authorList>
            <person name="Chhetri G."/>
        </authorList>
    </citation>
    <scope>NUCLEOTIDE SEQUENCE</scope>
    <source>
        <strain evidence="15">GCR5</strain>
    </source>
</reference>
<evidence type="ECO:0000256" key="11">
    <source>
        <dbReference type="ARBA" id="ARBA00049534"/>
    </source>
</evidence>
<comment type="catalytic activity">
    <reaction evidence="10 12">
        <text>5-[(5-phospho-1-deoxy-D-ribulos-1-ylimino)methylamino]-1-(5-phospho-beta-D-ribosyl)imidazole-4-carboxamide + L-glutamine = D-erythro-1-(imidazol-4-yl)glycerol 3-phosphate + 5-amino-1-(5-phospho-beta-D-ribosyl)imidazole-4-carboxamide + L-glutamate + H(+)</text>
        <dbReference type="Rhea" id="RHEA:24793"/>
        <dbReference type="ChEBI" id="CHEBI:15378"/>
        <dbReference type="ChEBI" id="CHEBI:29985"/>
        <dbReference type="ChEBI" id="CHEBI:58278"/>
        <dbReference type="ChEBI" id="CHEBI:58359"/>
        <dbReference type="ChEBI" id="CHEBI:58475"/>
        <dbReference type="ChEBI" id="CHEBI:58525"/>
        <dbReference type="EC" id="4.3.2.10"/>
    </reaction>
</comment>
<keyword evidence="16" id="KW-1185">Reference proteome</keyword>
<dbReference type="AlphaFoldDB" id="A0A930YVV0"/>
<sequence length="192" mass="20988">MIAIVDYGAGNVFSVQCALERLGANSVLTKDPEVLLKAEKVLFPGVGHAKAAMEALKENGLDQVLKELSVPILGICLGMQLMCLRTEEGDTQGLGIFPVEVRNFPSGLPVPHMGWNSLEALSGPLFKGIAKETDFYFVHSFYAEPSPYTTATTEYNELFSAALEKDNYFAVQFHPEKSGAEGEKLLQNFLKL</sequence>
<dbReference type="GO" id="GO:0016829">
    <property type="term" value="F:lyase activity"/>
    <property type="evidence" value="ECO:0007669"/>
    <property type="project" value="UniProtKB-KW"/>
</dbReference>
<accession>A0A930YVV0</accession>
<dbReference type="EC" id="4.3.2.10" evidence="12"/>
<evidence type="ECO:0000256" key="3">
    <source>
        <dbReference type="ARBA" id="ARBA00011152"/>
    </source>
</evidence>
<feature type="active site" evidence="12 13">
    <location>
        <position position="176"/>
    </location>
</feature>
<dbReference type="GO" id="GO:0000105">
    <property type="term" value="P:L-histidine biosynthetic process"/>
    <property type="evidence" value="ECO:0007669"/>
    <property type="project" value="UniProtKB-UniRule"/>
</dbReference>
<keyword evidence="4 12" id="KW-0963">Cytoplasm</keyword>
<evidence type="ECO:0000259" key="14">
    <source>
        <dbReference type="Pfam" id="PF00117"/>
    </source>
</evidence>
<dbReference type="Pfam" id="PF00117">
    <property type="entry name" value="GATase"/>
    <property type="match status" value="1"/>
</dbReference>
<dbReference type="Proteomes" id="UP000694480">
    <property type="component" value="Unassembled WGS sequence"/>
</dbReference>
<dbReference type="PANTHER" id="PTHR42701">
    <property type="entry name" value="IMIDAZOLE GLYCEROL PHOSPHATE SYNTHASE SUBUNIT HISH"/>
    <property type="match status" value="1"/>
</dbReference>
<evidence type="ECO:0000256" key="9">
    <source>
        <dbReference type="ARBA" id="ARBA00023239"/>
    </source>
</evidence>
<protein>
    <recommendedName>
        <fullName evidence="12">Imidazole glycerol phosphate synthase subunit HisH</fullName>
        <ecNumber evidence="12">4.3.2.10</ecNumber>
    </recommendedName>
    <alternativeName>
        <fullName evidence="12">IGP synthase glutaminase subunit</fullName>
        <ecNumber evidence="12">3.5.1.2</ecNumber>
    </alternativeName>
    <alternativeName>
        <fullName evidence="12">IGP synthase subunit HisH</fullName>
    </alternativeName>
    <alternativeName>
        <fullName evidence="12">ImGP synthase subunit HisH</fullName>
        <shortName evidence="12">IGPS subunit HisH</shortName>
    </alternativeName>
</protein>
<dbReference type="Gene3D" id="3.40.50.880">
    <property type="match status" value="1"/>
</dbReference>
<comment type="subunit">
    <text evidence="3 12">Heterodimer of HisH and HisF.</text>
</comment>
<evidence type="ECO:0000256" key="12">
    <source>
        <dbReference type="HAMAP-Rule" id="MF_00278"/>
    </source>
</evidence>
<dbReference type="NCBIfam" id="TIGR01855">
    <property type="entry name" value="IMP_synth_hisH"/>
    <property type="match status" value="1"/>
</dbReference>
<comment type="pathway">
    <text evidence="2 12">Amino-acid biosynthesis; L-histidine biosynthesis; L-histidine from 5-phospho-alpha-D-ribose 1-diphosphate: step 5/9.</text>
</comment>
<evidence type="ECO:0000256" key="5">
    <source>
        <dbReference type="ARBA" id="ARBA00022605"/>
    </source>
</evidence>
<dbReference type="HAMAP" id="MF_00278">
    <property type="entry name" value="HisH"/>
    <property type="match status" value="1"/>
</dbReference>
<dbReference type="PROSITE" id="PS51273">
    <property type="entry name" value="GATASE_TYPE_1"/>
    <property type="match status" value="1"/>
</dbReference>
<dbReference type="CDD" id="cd01748">
    <property type="entry name" value="GATase1_IGP_Synthase"/>
    <property type="match status" value="1"/>
</dbReference>
<organism evidence="15 16">
    <name type="scientific">Planobacterium oryzisoli</name>
    <dbReference type="NCBI Taxonomy" id="2771435"/>
    <lineage>
        <taxon>Bacteria</taxon>
        <taxon>Pseudomonadati</taxon>
        <taxon>Bacteroidota</taxon>
        <taxon>Flavobacteriia</taxon>
        <taxon>Flavobacteriales</taxon>
        <taxon>Weeksellaceae</taxon>
        <taxon>Chryseobacterium group</taxon>
        <taxon>Chryseobacterium</taxon>
    </lineage>
</organism>
<keyword evidence="7 12" id="KW-0315">Glutamine amidotransferase</keyword>
<dbReference type="RefSeq" id="WP_194739278.1">
    <property type="nucleotide sequence ID" value="NZ_JADKYY010000006.1"/>
</dbReference>
<proteinExistence type="inferred from homology"/>
<feature type="active site" evidence="12 13">
    <location>
        <position position="174"/>
    </location>
</feature>
<dbReference type="GO" id="GO:0000107">
    <property type="term" value="F:imidazoleglycerol-phosphate synthase activity"/>
    <property type="evidence" value="ECO:0007669"/>
    <property type="project" value="UniProtKB-UniRule"/>
</dbReference>
<dbReference type="FunFam" id="3.40.50.880:FF:000009">
    <property type="entry name" value="Imidazole glycerol phosphate synthase subunit HisH"/>
    <property type="match status" value="1"/>
</dbReference>
<dbReference type="InterPro" id="IPR017926">
    <property type="entry name" value="GATASE"/>
</dbReference>
<comment type="catalytic activity">
    <reaction evidence="11 12">
        <text>L-glutamine + H2O = L-glutamate + NH4(+)</text>
        <dbReference type="Rhea" id="RHEA:15889"/>
        <dbReference type="ChEBI" id="CHEBI:15377"/>
        <dbReference type="ChEBI" id="CHEBI:28938"/>
        <dbReference type="ChEBI" id="CHEBI:29985"/>
        <dbReference type="ChEBI" id="CHEBI:58359"/>
        <dbReference type="EC" id="3.5.1.2"/>
    </reaction>
</comment>
<evidence type="ECO:0000256" key="13">
    <source>
        <dbReference type="PIRSR" id="PIRSR000495-1"/>
    </source>
</evidence>
<keyword evidence="6 12" id="KW-0378">Hydrolase</keyword>
<evidence type="ECO:0000256" key="8">
    <source>
        <dbReference type="ARBA" id="ARBA00023102"/>
    </source>
</evidence>
<keyword evidence="9 12" id="KW-0456">Lyase</keyword>
<keyword evidence="5 12" id="KW-0028">Amino-acid biosynthesis</keyword>
<dbReference type="PRINTS" id="PR00097">
    <property type="entry name" value="ANTSNTHASEII"/>
</dbReference>
<dbReference type="SUPFAM" id="SSF52317">
    <property type="entry name" value="Class I glutamine amidotransferase-like"/>
    <property type="match status" value="1"/>
</dbReference>
<dbReference type="GO" id="GO:0004359">
    <property type="term" value="F:glutaminase activity"/>
    <property type="evidence" value="ECO:0007669"/>
    <property type="project" value="UniProtKB-EC"/>
</dbReference>
<dbReference type="PANTHER" id="PTHR42701:SF1">
    <property type="entry name" value="IMIDAZOLE GLYCEROL PHOSPHATE SYNTHASE SUBUNIT HISH"/>
    <property type="match status" value="1"/>
</dbReference>
<evidence type="ECO:0000313" key="15">
    <source>
        <dbReference type="EMBL" id="MBF5027347.1"/>
    </source>
</evidence>
<dbReference type="EC" id="3.5.1.2" evidence="12"/>
<evidence type="ECO:0000256" key="10">
    <source>
        <dbReference type="ARBA" id="ARBA00047838"/>
    </source>
</evidence>
<evidence type="ECO:0000256" key="4">
    <source>
        <dbReference type="ARBA" id="ARBA00022490"/>
    </source>
</evidence>
<dbReference type="PIRSF" id="PIRSF000495">
    <property type="entry name" value="Amidotransf_hisH"/>
    <property type="match status" value="1"/>
</dbReference>
<keyword evidence="8 12" id="KW-0368">Histidine biosynthesis</keyword>
<evidence type="ECO:0000256" key="2">
    <source>
        <dbReference type="ARBA" id="ARBA00005091"/>
    </source>
</evidence>
<dbReference type="InterPro" id="IPR010139">
    <property type="entry name" value="Imidazole-glycPsynth_HisH"/>
</dbReference>
<feature type="domain" description="Glutamine amidotransferase" evidence="14">
    <location>
        <begin position="4"/>
        <end position="190"/>
    </location>
</feature>